<protein>
    <submittedName>
        <fullName evidence="1">Uncharacterized protein</fullName>
    </submittedName>
</protein>
<dbReference type="AlphaFoldDB" id="X1B1Z5"/>
<sequence>MAVNNPTDLSIIQHKDDNGNFDRETDSLEFLGETQTHVTSLFPVSSANYVLFTAGGVNNTFGAWAELVDDANNKLSDAFASSPGHITGVLIEDLNVKDKRYLFELAYGDSEVIILRHRFLAGDVKKLAAIQHVRIRSVIIPAGEKLYYRLMCETAGKTCEVSFRYHAH</sequence>
<evidence type="ECO:0000313" key="1">
    <source>
        <dbReference type="EMBL" id="GAG89789.1"/>
    </source>
</evidence>
<proteinExistence type="predicted"/>
<accession>X1B1Z5</accession>
<organism evidence="1">
    <name type="scientific">marine sediment metagenome</name>
    <dbReference type="NCBI Taxonomy" id="412755"/>
    <lineage>
        <taxon>unclassified sequences</taxon>
        <taxon>metagenomes</taxon>
        <taxon>ecological metagenomes</taxon>
    </lineage>
</organism>
<dbReference type="EMBL" id="BART01011994">
    <property type="protein sequence ID" value="GAG89789.1"/>
    <property type="molecule type" value="Genomic_DNA"/>
</dbReference>
<name>X1B1Z5_9ZZZZ</name>
<comment type="caution">
    <text evidence="1">The sequence shown here is derived from an EMBL/GenBank/DDBJ whole genome shotgun (WGS) entry which is preliminary data.</text>
</comment>
<gene>
    <name evidence="1" type="ORF">S01H4_25256</name>
</gene>
<reference evidence="1" key="1">
    <citation type="journal article" date="2014" name="Front. Microbiol.">
        <title>High frequency of phylogenetically diverse reductive dehalogenase-homologous genes in deep subseafloor sedimentary metagenomes.</title>
        <authorList>
            <person name="Kawai M."/>
            <person name="Futagami T."/>
            <person name="Toyoda A."/>
            <person name="Takaki Y."/>
            <person name="Nishi S."/>
            <person name="Hori S."/>
            <person name="Arai W."/>
            <person name="Tsubouchi T."/>
            <person name="Morono Y."/>
            <person name="Uchiyama I."/>
            <person name="Ito T."/>
            <person name="Fujiyama A."/>
            <person name="Inagaki F."/>
            <person name="Takami H."/>
        </authorList>
    </citation>
    <scope>NUCLEOTIDE SEQUENCE</scope>
    <source>
        <strain evidence="1">Expedition CK06-06</strain>
    </source>
</reference>